<keyword evidence="2" id="KW-0732">Signal</keyword>
<accession>A0A2P4EX38</accession>
<dbReference type="Proteomes" id="UP000243451">
    <property type="component" value="Unassembled WGS sequence"/>
</dbReference>
<evidence type="ECO:0000313" key="4">
    <source>
        <dbReference type="Proteomes" id="UP000243451"/>
    </source>
</evidence>
<name>A0A2P4EX38_9GAMM</name>
<keyword evidence="1" id="KW-1133">Transmembrane helix</keyword>
<organism evidence="3 4">
    <name type="scientific">Halopseudomonas oceani</name>
    <dbReference type="NCBI Taxonomy" id="1708783"/>
    <lineage>
        <taxon>Bacteria</taxon>
        <taxon>Pseudomonadati</taxon>
        <taxon>Pseudomonadota</taxon>
        <taxon>Gammaproteobacteria</taxon>
        <taxon>Pseudomonadales</taxon>
        <taxon>Pseudomonadaceae</taxon>
        <taxon>Halopseudomonas</taxon>
    </lineage>
</organism>
<feature type="transmembrane region" description="Helical" evidence="1">
    <location>
        <begin position="143"/>
        <end position="167"/>
    </location>
</feature>
<dbReference type="OrthoDB" id="9808192at2"/>
<feature type="transmembrane region" description="Helical" evidence="1">
    <location>
        <begin position="115"/>
        <end position="131"/>
    </location>
</feature>
<protein>
    <submittedName>
        <fullName evidence="3">Urease accessory protein UreJ</fullName>
    </submittedName>
</protein>
<keyword evidence="1" id="KW-0472">Membrane</keyword>
<evidence type="ECO:0000256" key="1">
    <source>
        <dbReference type="SAM" id="Phobius"/>
    </source>
</evidence>
<sequence>MTLLNKRLGLIATLALLPGLAQAHPGHDVSGLAAGITHPLMGMDHLLAMVAVGLCGAKLGGAARWLLPLLFVSVMLVGGALAMAGVHLPGVELGIVGSVIVLGALLVVAQRGQTAPVALLVAGFSLFHGYAHGAEMPASAGALSYALGFALATAVLHAAGLFGGLWLQERKAARVVMGSLGALISLAGVGMAVGM</sequence>
<dbReference type="RefSeq" id="WP_104737600.1">
    <property type="nucleotide sequence ID" value="NZ_BMHR01000003.1"/>
</dbReference>
<gene>
    <name evidence="3" type="ORF">C1949_06170</name>
</gene>
<keyword evidence="1" id="KW-0812">Transmembrane</keyword>
<feature type="transmembrane region" description="Helical" evidence="1">
    <location>
        <begin position="33"/>
        <end position="54"/>
    </location>
</feature>
<dbReference type="AlphaFoldDB" id="A0A2P4EX38"/>
<comment type="caution">
    <text evidence="3">The sequence shown here is derived from an EMBL/GenBank/DDBJ whole genome shotgun (WGS) entry which is preliminary data.</text>
</comment>
<feature type="chain" id="PRO_5015199825" evidence="2">
    <location>
        <begin position="24"/>
        <end position="195"/>
    </location>
</feature>
<feature type="signal peptide" evidence="2">
    <location>
        <begin position="1"/>
        <end position="23"/>
    </location>
</feature>
<dbReference type="PIRSF" id="PIRSF016919">
    <property type="entry name" value="HupE_UreJ"/>
    <property type="match status" value="1"/>
</dbReference>
<proteinExistence type="predicted"/>
<evidence type="ECO:0000313" key="3">
    <source>
        <dbReference type="EMBL" id="POB04554.1"/>
    </source>
</evidence>
<feature type="transmembrane region" description="Helical" evidence="1">
    <location>
        <begin position="66"/>
        <end position="84"/>
    </location>
</feature>
<dbReference type="InterPro" id="IPR007038">
    <property type="entry name" value="HupE_UreJ"/>
</dbReference>
<feature type="transmembrane region" description="Helical" evidence="1">
    <location>
        <begin position="174"/>
        <end position="193"/>
    </location>
</feature>
<dbReference type="Pfam" id="PF04955">
    <property type="entry name" value="HupE_UreJ"/>
    <property type="match status" value="1"/>
</dbReference>
<reference evidence="3 4" key="1">
    <citation type="submission" date="2018-01" db="EMBL/GenBank/DDBJ databases">
        <title>Draft genome of the type strain Pseudomonas oceani DSM 100277 isolated from the deep water in Okinawa trough, northwestern Pacific Ocean.</title>
        <authorList>
            <person name="Gomila M."/>
            <person name="Mulet M."/>
            <person name="Garcia-Valdes E."/>
            <person name="Lalucat J."/>
        </authorList>
    </citation>
    <scope>NUCLEOTIDE SEQUENCE [LARGE SCALE GENOMIC DNA]</scope>
    <source>
        <strain evidence="3 4">DSM 100277</strain>
    </source>
</reference>
<keyword evidence="4" id="KW-1185">Reference proteome</keyword>
<dbReference type="EMBL" id="PPSK01000004">
    <property type="protein sequence ID" value="POB04554.1"/>
    <property type="molecule type" value="Genomic_DNA"/>
</dbReference>
<evidence type="ECO:0000256" key="2">
    <source>
        <dbReference type="SAM" id="SignalP"/>
    </source>
</evidence>
<feature type="transmembrane region" description="Helical" evidence="1">
    <location>
        <begin position="90"/>
        <end position="108"/>
    </location>
</feature>